<feature type="transmembrane region" description="Helical" evidence="1">
    <location>
        <begin position="59"/>
        <end position="78"/>
    </location>
</feature>
<dbReference type="AlphaFoldDB" id="A0A517TS59"/>
<evidence type="ECO:0000313" key="4">
    <source>
        <dbReference type="Proteomes" id="UP000317909"/>
    </source>
</evidence>
<accession>A0A517TS59</accession>
<evidence type="ECO:0000256" key="1">
    <source>
        <dbReference type="SAM" id="Phobius"/>
    </source>
</evidence>
<dbReference type="PANTHER" id="PTHR30093">
    <property type="entry name" value="GENERAL SECRETION PATHWAY PROTEIN G"/>
    <property type="match status" value="1"/>
</dbReference>
<keyword evidence="1" id="KW-1133">Transmembrane helix</keyword>
<keyword evidence="4" id="KW-1185">Reference proteome</keyword>
<dbReference type="EMBL" id="CP036339">
    <property type="protein sequence ID" value="QDT71207.1"/>
    <property type="molecule type" value="Genomic_DNA"/>
</dbReference>
<feature type="transmembrane region" description="Helical" evidence="1">
    <location>
        <begin position="16"/>
        <end position="47"/>
    </location>
</feature>
<keyword evidence="1" id="KW-0812">Transmembrane</keyword>
<dbReference type="OrthoDB" id="285651at2"/>
<dbReference type="KEGG" id="llh:I41_03620"/>
<keyword evidence="1" id="KW-0472">Membrane</keyword>
<evidence type="ECO:0000313" key="3">
    <source>
        <dbReference type="EMBL" id="QDT71207.1"/>
    </source>
</evidence>
<name>A0A517TS59_9BACT</name>
<dbReference type="RefSeq" id="WP_145430361.1">
    <property type="nucleotide sequence ID" value="NZ_CP036339.1"/>
</dbReference>
<sequence>MASGSAGRVKFRLGTIAYVFALLAAAMATFGPVAGIILGGLILAGWYDVVSGRRGVGPLALVGTLGFTALVLLPPFIANASNAARRNDCLSNLKQILLGLSNYESANGAFPPAYVADAEGKPMHSWRVLILPYMEQKQLYDQYDFDEPWDGPNNRKLWDQIPYFYSCKGCERCRDLGGEPFGKMPGNASNYVAVVGDATAWPEGKQVKWSDLADGSSQTLLILEHSGITKPWTAPVDLTMDEAIEQLTHNDAHGHVSVDESLIAATFDGSWRMVGFCDAHVMDLPAGLSEEAARALLTIAGGESLDNDPESWLGERAAPRLVKVIRYERVYGLLAFVGLAIWPGVRRWRRA</sequence>
<dbReference type="Proteomes" id="UP000317909">
    <property type="component" value="Chromosome"/>
</dbReference>
<dbReference type="InterPro" id="IPR011453">
    <property type="entry name" value="DUF1559"/>
</dbReference>
<proteinExistence type="predicted"/>
<gene>
    <name evidence="3" type="ORF">I41_03620</name>
</gene>
<evidence type="ECO:0000259" key="2">
    <source>
        <dbReference type="Pfam" id="PF07596"/>
    </source>
</evidence>
<feature type="domain" description="DUF1559" evidence="2">
    <location>
        <begin position="82"/>
        <end position="230"/>
    </location>
</feature>
<reference evidence="3 4" key="1">
    <citation type="submission" date="2019-02" db="EMBL/GenBank/DDBJ databases">
        <title>Deep-cultivation of Planctomycetes and their phenomic and genomic characterization uncovers novel biology.</title>
        <authorList>
            <person name="Wiegand S."/>
            <person name="Jogler M."/>
            <person name="Boedeker C."/>
            <person name="Pinto D."/>
            <person name="Vollmers J."/>
            <person name="Rivas-Marin E."/>
            <person name="Kohn T."/>
            <person name="Peeters S.H."/>
            <person name="Heuer A."/>
            <person name="Rast P."/>
            <person name="Oberbeckmann S."/>
            <person name="Bunk B."/>
            <person name="Jeske O."/>
            <person name="Meyerdierks A."/>
            <person name="Storesund J.E."/>
            <person name="Kallscheuer N."/>
            <person name="Luecker S."/>
            <person name="Lage O.M."/>
            <person name="Pohl T."/>
            <person name="Merkel B.J."/>
            <person name="Hornburger P."/>
            <person name="Mueller R.-W."/>
            <person name="Bruemmer F."/>
            <person name="Labrenz M."/>
            <person name="Spormann A.M."/>
            <person name="Op den Camp H."/>
            <person name="Overmann J."/>
            <person name="Amann R."/>
            <person name="Jetten M.S.M."/>
            <person name="Mascher T."/>
            <person name="Medema M.H."/>
            <person name="Devos D.P."/>
            <person name="Kaster A.-K."/>
            <person name="Ovreas L."/>
            <person name="Rohde M."/>
            <person name="Galperin M.Y."/>
            <person name="Jogler C."/>
        </authorList>
    </citation>
    <scope>NUCLEOTIDE SEQUENCE [LARGE SCALE GENOMIC DNA]</scope>
    <source>
        <strain evidence="3 4">I41</strain>
    </source>
</reference>
<organism evidence="3 4">
    <name type="scientific">Lacipirellula limnantheis</name>
    <dbReference type="NCBI Taxonomy" id="2528024"/>
    <lineage>
        <taxon>Bacteria</taxon>
        <taxon>Pseudomonadati</taxon>
        <taxon>Planctomycetota</taxon>
        <taxon>Planctomycetia</taxon>
        <taxon>Pirellulales</taxon>
        <taxon>Lacipirellulaceae</taxon>
        <taxon>Lacipirellula</taxon>
    </lineage>
</organism>
<dbReference type="PANTHER" id="PTHR30093:SF2">
    <property type="entry name" value="TYPE II SECRETION SYSTEM PROTEIN H"/>
    <property type="match status" value="1"/>
</dbReference>
<dbReference type="Pfam" id="PF07596">
    <property type="entry name" value="SBP_bac_10"/>
    <property type="match status" value="1"/>
</dbReference>
<protein>
    <recommendedName>
        <fullName evidence="2">DUF1559 domain-containing protein</fullName>
    </recommendedName>
</protein>